<evidence type="ECO:0000313" key="1">
    <source>
        <dbReference type="EMBL" id="SJZ99203.1"/>
    </source>
</evidence>
<keyword evidence="2" id="KW-1185">Reference proteome</keyword>
<proteinExistence type="predicted"/>
<dbReference type="AlphaFoldDB" id="A0A1T4Q5Z8"/>
<dbReference type="STRING" id="263852.SAMN02745116_02070"/>
<evidence type="ECO:0000313" key="2">
    <source>
        <dbReference type="Proteomes" id="UP000190328"/>
    </source>
</evidence>
<name>A0A1T4Q5Z8_9ENTE</name>
<protein>
    <submittedName>
        <fullName evidence="1">Uncharacterized protein</fullName>
    </submittedName>
</protein>
<accession>A0A1T4Q5Z8</accession>
<dbReference type="EMBL" id="FUXI01000026">
    <property type="protein sequence ID" value="SJZ99203.1"/>
    <property type="molecule type" value="Genomic_DNA"/>
</dbReference>
<organism evidence="1 2">
    <name type="scientific">Pilibacter termitis</name>
    <dbReference type="NCBI Taxonomy" id="263852"/>
    <lineage>
        <taxon>Bacteria</taxon>
        <taxon>Bacillati</taxon>
        <taxon>Bacillota</taxon>
        <taxon>Bacilli</taxon>
        <taxon>Lactobacillales</taxon>
        <taxon>Enterococcaceae</taxon>
        <taxon>Pilibacter</taxon>
    </lineage>
</organism>
<dbReference type="Proteomes" id="UP000190328">
    <property type="component" value="Unassembled WGS sequence"/>
</dbReference>
<sequence length="99" mass="11255">MEFLEVPFKKVRVRNGRVGVNEWCGSLFAMPPEAVLQAGKWQGSLRQTPYRPARFSLSSYEVQRSGGCSQHRSKLSFRVNKRCGSLPQTSTRTSPLFYV</sequence>
<reference evidence="1 2" key="1">
    <citation type="submission" date="2017-02" db="EMBL/GenBank/DDBJ databases">
        <authorList>
            <person name="Peterson S.W."/>
        </authorList>
    </citation>
    <scope>NUCLEOTIDE SEQUENCE [LARGE SCALE GENOMIC DNA]</scope>
    <source>
        <strain evidence="1 2">ATCC BAA-1030</strain>
    </source>
</reference>
<gene>
    <name evidence="1" type="ORF">SAMN02745116_02070</name>
</gene>